<dbReference type="Pfam" id="PF11951">
    <property type="entry name" value="Fungal_trans_2"/>
    <property type="match status" value="1"/>
</dbReference>
<comment type="caution">
    <text evidence="6">The sequence shown here is derived from an EMBL/GenBank/DDBJ whole genome shotgun (WGS) entry which is preliminary data.</text>
</comment>
<dbReference type="Gene3D" id="4.10.240.10">
    <property type="entry name" value="Zn(2)-C6 fungal-type DNA-binding domain"/>
    <property type="match status" value="1"/>
</dbReference>
<accession>A0A9P5CH13</accession>
<dbReference type="PROSITE" id="PS50048">
    <property type="entry name" value="ZN2_CY6_FUNGAL_2"/>
    <property type="match status" value="1"/>
</dbReference>
<evidence type="ECO:0000256" key="1">
    <source>
        <dbReference type="ARBA" id="ARBA00004123"/>
    </source>
</evidence>
<feature type="domain" description="N-acetyltransferase" evidence="5">
    <location>
        <begin position="5"/>
        <end position="190"/>
    </location>
</feature>
<evidence type="ECO:0000313" key="6">
    <source>
        <dbReference type="EMBL" id="KAF3075119.1"/>
    </source>
</evidence>
<dbReference type="InterPro" id="IPR016181">
    <property type="entry name" value="Acyl_CoA_acyltransferase"/>
</dbReference>
<organism evidence="6 7">
    <name type="scientific">Trichoderma lentiforme</name>
    <dbReference type="NCBI Taxonomy" id="1567552"/>
    <lineage>
        <taxon>Eukaryota</taxon>
        <taxon>Fungi</taxon>
        <taxon>Dikarya</taxon>
        <taxon>Ascomycota</taxon>
        <taxon>Pezizomycotina</taxon>
        <taxon>Sordariomycetes</taxon>
        <taxon>Hypocreomycetidae</taxon>
        <taxon>Hypocreales</taxon>
        <taxon>Hypocreaceae</taxon>
        <taxon>Trichoderma</taxon>
    </lineage>
</organism>
<evidence type="ECO:0000256" key="3">
    <source>
        <dbReference type="SAM" id="MobiDB-lite"/>
    </source>
</evidence>
<dbReference type="InterPro" id="IPR001138">
    <property type="entry name" value="Zn2Cys6_DnaBD"/>
</dbReference>
<dbReference type="CDD" id="cd00067">
    <property type="entry name" value="GAL4"/>
    <property type="match status" value="1"/>
</dbReference>
<name>A0A9P5CH13_9HYPO</name>
<dbReference type="EMBL" id="QLNT01000004">
    <property type="protein sequence ID" value="KAF3075119.1"/>
    <property type="molecule type" value="Genomic_DNA"/>
</dbReference>
<dbReference type="CDD" id="cd04301">
    <property type="entry name" value="NAT_SF"/>
    <property type="match status" value="1"/>
</dbReference>
<proteinExistence type="predicted"/>
<keyword evidence="7" id="KW-1185">Reference proteome</keyword>
<dbReference type="Pfam" id="PF00172">
    <property type="entry name" value="Zn_clus"/>
    <property type="match status" value="1"/>
</dbReference>
<evidence type="ECO:0000259" key="5">
    <source>
        <dbReference type="PROSITE" id="PS51186"/>
    </source>
</evidence>
<dbReference type="SUPFAM" id="SSF55729">
    <property type="entry name" value="Acyl-CoA N-acyltransferases (Nat)"/>
    <property type="match status" value="1"/>
</dbReference>
<dbReference type="GO" id="GO:0005634">
    <property type="term" value="C:nucleus"/>
    <property type="evidence" value="ECO:0007669"/>
    <property type="project" value="UniProtKB-SubCell"/>
</dbReference>
<dbReference type="PROSITE" id="PS51186">
    <property type="entry name" value="GNAT"/>
    <property type="match status" value="1"/>
</dbReference>
<dbReference type="PANTHER" id="PTHR37534">
    <property type="entry name" value="TRANSCRIPTIONAL ACTIVATOR PROTEIN UGA3"/>
    <property type="match status" value="1"/>
</dbReference>
<dbReference type="SUPFAM" id="SSF57701">
    <property type="entry name" value="Zn2/Cys6 DNA-binding domain"/>
    <property type="match status" value="1"/>
</dbReference>
<comment type="subcellular location">
    <subcellularLocation>
        <location evidence="1">Nucleus</location>
    </subcellularLocation>
</comment>
<dbReference type="GO" id="GO:0045944">
    <property type="term" value="P:positive regulation of transcription by RNA polymerase II"/>
    <property type="evidence" value="ECO:0007669"/>
    <property type="project" value="TreeGrafter"/>
</dbReference>
<dbReference type="SMART" id="SM00066">
    <property type="entry name" value="GAL4"/>
    <property type="match status" value="1"/>
</dbReference>
<dbReference type="Proteomes" id="UP000801864">
    <property type="component" value="Unassembled WGS sequence"/>
</dbReference>
<feature type="domain" description="Zn(2)-C6 fungal-type" evidence="4">
    <location>
        <begin position="257"/>
        <end position="287"/>
    </location>
</feature>
<keyword evidence="2" id="KW-0539">Nucleus</keyword>
<dbReference type="Gene3D" id="3.40.630.30">
    <property type="match status" value="1"/>
</dbReference>
<dbReference type="GO" id="GO:0008270">
    <property type="term" value="F:zinc ion binding"/>
    <property type="evidence" value="ECO:0007669"/>
    <property type="project" value="InterPro"/>
</dbReference>
<protein>
    <submittedName>
        <fullName evidence="6">N-acetyltransferase ats1</fullName>
    </submittedName>
</protein>
<dbReference type="InterPro" id="IPR021858">
    <property type="entry name" value="Fun_TF"/>
</dbReference>
<feature type="region of interest" description="Disordered" evidence="3">
    <location>
        <begin position="223"/>
        <end position="251"/>
    </location>
</feature>
<gene>
    <name evidence="6" type="ORF">CFAM422_003066</name>
</gene>
<evidence type="ECO:0000313" key="7">
    <source>
        <dbReference type="Proteomes" id="UP000801864"/>
    </source>
</evidence>
<dbReference type="PROSITE" id="PS00463">
    <property type="entry name" value="ZN2_CY6_FUNGAL_1"/>
    <property type="match status" value="1"/>
</dbReference>
<dbReference type="Pfam" id="PF00583">
    <property type="entry name" value="Acetyltransf_1"/>
    <property type="match status" value="1"/>
</dbReference>
<evidence type="ECO:0000256" key="2">
    <source>
        <dbReference type="ARBA" id="ARBA00023242"/>
    </source>
</evidence>
<dbReference type="GO" id="GO:0000976">
    <property type="term" value="F:transcription cis-regulatory region binding"/>
    <property type="evidence" value="ECO:0007669"/>
    <property type="project" value="TreeGrafter"/>
</dbReference>
<dbReference type="PANTHER" id="PTHR37534:SF7">
    <property type="entry name" value="TRANSCRIPTIONAL ACTIVATOR PROTEIN UGA3"/>
    <property type="match status" value="1"/>
</dbReference>
<dbReference type="AlphaFoldDB" id="A0A9P5CH13"/>
<dbReference type="InterPro" id="IPR000182">
    <property type="entry name" value="GNAT_dom"/>
</dbReference>
<dbReference type="GO" id="GO:0000981">
    <property type="term" value="F:DNA-binding transcription factor activity, RNA polymerase II-specific"/>
    <property type="evidence" value="ECO:0007669"/>
    <property type="project" value="InterPro"/>
</dbReference>
<evidence type="ECO:0000259" key="4">
    <source>
        <dbReference type="PROSITE" id="PS50048"/>
    </source>
</evidence>
<reference evidence="6 7" key="1">
    <citation type="submission" date="2018-06" db="EMBL/GenBank/DDBJ databases">
        <title>Genome analysis of cellulolytic fungus Trichoderma lentiforme CFAM-422.</title>
        <authorList>
            <person name="Steindorff A.S."/>
            <person name="Formighieri E.F."/>
            <person name="Midorikawa G.E.O."/>
            <person name="Tamietti M.S."/>
            <person name="Ramos E.Z."/>
            <person name="Silva A.S."/>
            <person name="Bon E.P.S."/>
            <person name="Mendes T.D."/>
            <person name="Damaso M.C.T."/>
            <person name="Favaro L.C.L."/>
        </authorList>
    </citation>
    <scope>NUCLEOTIDE SEQUENCE [LARGE SCALE GENOMIC DNA]</scope>
    <source>
        <strain evidence="6 7">CFAM-422</strain>
    </source>
</reference>
<dbReference type="GO" id="GO:0016747">
    <property type="term" value="F:acyltransferase activity, transferring groups other than amino-acyl groups"/>
    <property type="evidence" value="ECO:0007669"/>
    <property type="project" value="InterPro"/>
</dbReference>
<sequence length="643" mass="72291">MPSQPLVRYARLEDISLILRLIREAAEEQAPGAKVAATEDNLAKTLHFGTPSESRAETGTRFAWALLIFSPDEQPAGLLIYFHNYSTWMAAPGVCLEELYVVPEYRRLGYAQILIETMASAAEAAGCIKMNWVCLLDNKRALRFYEKLEAKRMENWVVLKVDKAGTEKLAARGKQSDMDLPDLYDLVDIEGSLDLPSECDAFLQLPHNTASPAAHQALGLDTNSLAPPALRSDTWTSERDATPRQRQRRYAPRSRQGCLTCRARRKRCDIQHPICRTCTRVNAECRWPEKLQIPEFNNGDKSSKNQNRVTSIRSDSEVLSTQNNNVNVSSVADAYLTASRTTNGNGSIPRSLAAETMFARPLSPTETSRERYLLSYYIHTFIPQVTLVQSPSNFFTSLYIPMAFHYSGVMDAIIACSAAHLAKSVHGSEKIQELNSVAIRRQQLARDFVTEHTTCPKSSGWEECKLEVVVVLLLLIGLESQTGGRSMRWMQRVNCVRQLLQTYPTTATKTWSAWEAECVHRHFLYHDVMSLIMEDVLDPETQADLSKRSGPFSDCAATLSVPRTQDLPEREVVTKSASPSEFHHYRSAPQGVDCLLGLSEDLFSTITQLRRLPSRDSELIDIEAPAFLKIETELTNWQSDCTF</sequence>
<dbReference type="InterPro" id="IPR036864">
    <property type="entry name" value="Zn2-C6_fun-type_DNA-bd_sf"/>
</dbReference>